<keyword evidence="2" id="KW-0732">Signal</keyword>
<dbReference type="Proteomes" id="UP001054945">
    <property type="component" value="Unassembled WGS sequence"/>
</dbReference>
<proteinExistence type="predicted"/>
<feature type="compositionally biased region" description="Low complexity" evidence="1">
    <location>
        <begin position="69"/>
        <end position="81"/>
    </location>
</feature>
<dbReference type="EMBL" id="BPLR01001959">
    <property type="protein sequence ID" value="GIX68370.1"/>
    <property type="molecule type" value="Genomic_DNA"/>
</dbReference>
<feature type="signal peptide" evidence="2">
    <location>
        <begin position="1"/>
        <end position="16"/>
    </location>
</feature>
<keyword evidence="4" id="KW-1185">Reference proteome</keyword>
<evidence type="ECO:0000313" key="4">
    <source>
        <dbReference type="Proteomes" id="UP001054945"/>
    </source>
</evidence>
<feature type="region of interest" description="Disordered" evidence="1">
    <location>
        <begin position="15"/>
        <end position="91"/>
    </location>
</feature>
<evidence type="ECO:0000313" key="3">
    <source>
        <dbReference type="EMBL" id="GIX68370.1"/>
    </source>
</evidence>
<gene>
    <name evidence="3" type="ORF">CEXT_549881</name>
</gene>
<organism evidence="3 4">
    <name type="scientific">Caerostris extrusa</name>
    <name type="common">Bark spider</name>
    <name type="synonym">Caerostris bankana</name>
    <dbReference type="NCBI Taxonomy" id="172846"/>
    <lineage>
        <taxon>Eukaryota</taxon>
        <taxon>Metazoa</taxon>
        <taxon>Ecdysozoa</taxon>
        <taxon>Arthropoda</taxon>
        <taxon>Chelicerata</taxon>
        <taxon>Arachnida</taxon>
        <taxon>Araneae</taxon>
        <taxon>Araneomorphae</taxon>
        <taxon>Entelegynae</taxon>
        <taxon>Araneoidea</taxon>
        <taxon>Araneidae</taxon>
        <taxon>Caerostris</taxon>
    </lineage>
</organism>
<dbReference type="AlphaFoldDB" id="A0AAV4M963"/>
<name>A0AAV4M963_CAEEX</name>
<evidence type="ECO:0000256" key="2">
    <source>
        <dbReference type="SAM" id="SignalP"/>
    </source>
</evidence>
<reference evidence="3 4" key="1">
    <citation type="submission" date="2021-06" db="EMBL/GenBank/DDBJ databases">
        <title>Caerostris extrusa draft genome.</title>
        <authorList>
            <person name="Kono N."/>
            <person name="Arakawa K."/>
        </authorList>
    </citation>
    <scope>NUCLEOTIDE SEQUENCE [LARGE SCALE GENOMIC DNA]</scope>
</reference>
<comment type="caution">
    <text evidence="3">The sequence shown here is derived from an EMBL/GenBank/DDBJ whole genome shotgun (WGS) entry which is preliminary data.</text>
</comment>
<sequence length="122" mass="12781">MVFFFLLQRLPSLAEPSVPCSGHDDPWPKPLASEAVDDPSLMANRPPPPTAMTSEPVPSLFTTPCDGISSTSTLSTSSASSGAEDNLSVGGGGECKVLLSPSGTPCTKEDMELLARLEFQNK</sequence>
<feature type="chain" id="PRO_5043752744" evidence="2">
    <location>
        <begin position="17"/>
        <end position="122"/>
    </location>
</feature>
<accession>A0AAV4M963</accession>
<evidence type="ECO:0000256" key="1">
    <source>
        <dbReference type="SAM" id="MobiDB-lite"/>
    </source>
</evidence>
<protein>
    <submittedName>
        <fullName evidence="3">Uncharacterized protein</fullName>
    </submittedName>
</protein>